<dbReference type="Proteomes" id="UP000623129">
    <property type="component" value="Unassembled WGS sequence"/>
</dbReference>
<gene>
    <name evidence="2" type="ORF">FCM35_KLT00918</name>
</gene>
<feature type="region of interest" description="Disordered" evidence="1">
    <location>
        <begin position="283"/>
        <end position="308"/>
    </location>
</feature>
<proteinExistence type="predicted"/>
<reference evidence="2" key="1">
    <citation type="submission" date="2020-01" db="EMBL/GenBank/DDBJ databases">
        <title>Genome sequence of Kobresia littledalei, the first chromosome-level genome in the family Cyperaceae.</title>
        <authorList>
            <person name="Qu G."/>
        </authorList>
    </citation>
    <scope>NUCLEOTIDE SEQUENCE</scope>
    <source>
        <strain evidence="2">C.B.Clarke</strain>
        <tissue evidence="2">Leaf</tissue>
    </source>
</reference>
<feature type="compositionally biased region" description="Polar residues" evidence="1">
    <location>
        <begin position="287"/>
        <end position="298"/>
    </location>
</feature>
<comment type="caution">
    <text evidence="2">The sequence shown here is derived from an EMBL/GenBank/DDBJ whole genome shotgun (WGS) entry which is preliminary data.</text>
</comment>
<feature type="compositionally biased region" description="Polar residues" evidence="1">
    <location>
        <begin position="151"/>
        <end position="166"/>
    </location>
</feature>
<name>A0A833R4B9_9POAL</name>
<feature type="region of interest" description="Disordered" evidence="1">
    <location>
        <begin position="588"/>
        <end position="682"/>
    </location>
</feature>
<evidence type="ECO:0000256" key="1">
    <source>
        <dbReference type="SAM" id="MobiDB-lite"/>
    </source>
</evidence>
<protein>
    <submittedName>
        <fullName evidence="2">Uncharacterized protein</fullName>
    </submittedName>
</protein>
<sequence>MTKLKAIPTGGGWLKVTAVNRRQHQRYPLHNGRYRKDFQTAPPHSRQNRQPRTYYANQGERRSRPNSYQNRRMEPNRRRRSTLRPNSLLLNLFPPPIPSLATKLSPSPTYNPSFQNLHFHPSKFPLPKQAFNKHTAMVKNRQLNLLHRNQPHPTRNTPNPSRSYAQRKSPKRSKCGNEPELVILRYRSLAGSKMRYQLPRQRTPPPPQSFFDQVRQDNLKALRGINTDEGGKEIIKIEYDTLLSIWTHLPQGEEKDRIEATLKKSLHYEAKDRERMLRLLANEKGKNITTQGPGQSTPADKPGPAVLQEDGQLDRPFVVPTGDEAGKIILDFLNPDFTEDRTPEVQADVEMTPRASPLSAHIGFEDPTQVRSNFSNSPTPTLILGPEINMGLTTEQRNRWADMDDEFELGSPIRVLHGEGLKNNRGLDELGESFDLGENFDWAVQNDGNPSPILINDSSHINQIFSETTINIPTNQETTPAYTDPNLIQNHPQPDMPHQQTPQQTTHIPTQTTLRRSVRILEQETSINYATNTKQPKDKNKAAQSKKLKKNIEQAAVVAALQDEVISKTPLDANQVAEVDNLCGILQPADQSTGKEPVEATPTIQATASEENHTLLESEPEEVTDNEDPTSDKEADGSDKDEDMLNYEDEESVLTGIDYESDVDMDSNDGEENGKGDGPADA</sequence>
<feature type="region of interest" description="Disordered" evidence="1">
    <location>
        <begin position="24"/>
        <end position="90"/>
    </location>
</feature>
<dbReference type="EMBL" id="SWLB01000010">
    <property type="protein sequence ID" value="KAF3333227.1"/>
    <property type="molecule type" value="Genomic_DNA"/>
</dbReference>
<feature type="compositionally biased region" description="Low complexity" evidence="1">
    <location>
        <begin position="492"/>
        <end position="513"/>
    </location>
</feature>
<feature type="compositionally biased region" description="Acidic residues" evidence="1">
    <location>
        <begin position="618"/>
        <end position="629"/>
    </location>
</feature>
<feature type="region of interest" description="Disordered" evidence="1">
    <location>
        <begin position="145"/>
        <end position="177"/>
    </location>
</feature>
<accession>A0A833R4B9</accession>
<feature type="compositionally biased region" description="Acidic residues" evidence="1">
    <location>
        <begin position="659"/>
        <end position="671"/>
    </location>
</feature>
<organism evidence="2 3">
    <name type="scientific">Carex littledalei</name>
    <dbReference type="NCBI Taxonomy" id="544730"/>
    <lineage>
        <taxon>Eukaryota</taxon>
        <taxon>Viridiplantae</taxon>
        <taxon>Streptophyta</taxon>
        <taxon>Embryophyta</taxon>
        <taxon>Tracheophyta</taxon>
        <taxon>Spermatophyta</taxon>
        <taxon>Magnoliopsida</taxon>
        <taxon>Liliopsida</taxon>
        <taxon>Poales</taxon>
        <taxon>Cyperaceae</taxon>
        <taxon>Cyperoideae</taxon>
        <taxon>Cariceae</taxon>
        <taxon>Carex</taxon>
        <taxon>Carex subgen. Euthyceras</taxon>
    </lineage>
</organism>
<feature type="compositionally biased region" description="Acidic residues" evidence="1">
    <location>
        <begin position="639"/>
        <end position="652"/>
    </location>
</feature>
<evidence type="ECO:0000313" key="2">
    <source>
        <dbReference type="EMBL" id="KAF3333227.1"/>
    </source>
</evidence>
<dbReference type="AlphaFoldDB" id="A0A833R4B9"/>
<evidence type="ECO:0000313" key="3">
    <source>
        <dbReference type="Proteomes" id="UP000623129"/>
    </source>
</evidence>
<keyword evidence="3" id="KW-1185">Reference proteome</keyword>
<feature type="region of interest" description="Disordered" evidence="1">
    <location>
        <begin position="492"/>
        <end position="515"/>
    </location>
</feature>